<evidence type="ECO:0000259" key="7">
    <source>
        <dbReference type="PROSITE" id="PS50885"/>
    </source>
</evidence>
<dbReference type="PROSITE" id="PS50885">
    <property type="entry name" value="HAMP"/>
    <property type="match status" value="1"/>
</dbReference>
<keyword evidence="9" id="KW-1185">Reference proteome</keyword>
<feature type="domain" description="Methyl-accepting transducer" evidence="6">
    <location>
        <begin position="113"/>
        <end position="305"/>
    </location>
</feature>
<evidence type="ECO:0000256" key="1">
    <source>
        <dbReference type="ARBA" id="ARBA00022692"/>
    </source>
</evidence>
<keyword evidence="3 5" id="KW-0807">Transducer</keyword>
<accession>A0A561WME5</accession>
<comment type="similarity">
    <text evidence="4">Belongs to the methyl-accepting chemotaxis (MCP) protein family.</text>
</comment>
<gene>
    <name evidence="8" type="ORF">FHX34_1016</name>
</gene>
<dbReference type="Proteomes" id="UP000320239">
    <property type="component" value="Unassembled WGS sequence"/>
</dbReference>
<evidence type="ECO:0000256" key="5">
    <source>
        <dbReference type="PROSITE-ProRule" id="PRU00284"/>
    </source>
</evidence>
<dbReference type="GO" id="GO:0016020">
    <property type="term" value="C:membrane"/>
    <property type="evidence" value="ECO:0007669"/>
    <property type="project" value="InterPro"/>
</dbReference>
<evidence type="ECO:0000259" key="6">
    <source>
        <dbReference type="PROSITE" id="PS50111"/>
    </source>
</evidence>
<comment type="caution">
    <text evidence="8">The sequence shown here is derived from an EMBL/GenBank/DDBJ whole genome shotgun (WGS) entry which is preliminary data.</text>
</comment>
<dbReference type="PANTHER" id="PTHR32089">
    <property type="entry name" value="METHYL-ACCEPTING CHEMOTAXIS PROTEIN MCPB"/>
    <property type="match status" value="1"/>
</dbReference>
<dbReference type="SMART" id="SM00283">
    <property type="entry name" value="MA"/>
    <property type="match status" value="1"/>
</dbReference>
<evidence type="ECO:0000313" key="8">
    <source>
        <dbReference type="EMBL" id="TWG25047.1"/>
    </source>
</evidence>
<evidence type="ECO:0000256" key="3">
    <source>
        <dbReference type="ARBA" id="ARBA00023224"/>
    </source>
</evidence>
<dbReference type="OrthoDB" id="5179380at2"/>
<feature type="domain" description="HAMP" evidence="7">
    <location>
        <begin position="19"/>
        <end position="72"/>
    </location>
</feature>
<proteinExistence type="inferred from homology"/>
<dbReference type="InterPro" id="IPR004089">
    <property type="entry name" value="MCPsignal_dom"/>
</dbReference>
<dbReference type="GO" id="GO:0007165">
    <property type="term" value="P:signal transduction"/>
    <property type="evidence" value="ECO:0007669"/>
    <property type="project" value="UniProtKB-KW"/>
</dbReference>
<evidence type="ECO:0000256" key="4">
    <source>
        <dbReference type="ARBA" id="ARBA00029447"/>
    </source>
</evidence>
<dbReference type="EMBL" id="VIWY01000001">
    <property type="protein sequence ID" value="TWG25047.1"/>
    <property type="molecule type" value="Genomic_DNA"/>
</dbReference>
<dbReference type="PROSITE" id="PS50111">
    <property type="entry name" value="CHEMOTAXIS_TRANSDUC_2"/>
    <property type="match status" value="1"/>
</dbReference>
<dbReference type="PANTHER" id="PTHR32089:SF112">
    <property type="entry name" value="LYSOZYME-LIKE PROTEIN-RELATED"/>
    <property type="match status" value="1"/>
</dbReference>
<organism evidence="8 9">
    <name type="scientific">Actinoplanes teichomyceticus</name>
    <dbReference type="NCBI Taxonomy" id="1867"/>
    <lineage>
        <taxon>Bacteria</taxon>
        <taxon>Bacillati</taxon>
        <taxon>Actinomycetota</taxon>
        <taxon>Actinomycetes</taxon>
        <taxon>Micromonosporales</taxon>
        <taxon>Micromonosporaceae</taxon>
        <taxon>Actinoplanes</taxon>
    </lineage>
</organism>
<dbReference type="Pfam" id="PF00015">
    <property type="entry name" value="MCPsignal"/>
    <property type="match status" value="1"/>
</dbReference>
<keyword evidence="2" id="KW-0472">Membrane</keyword>
<keyword evidence="1" id="KW-0812">Transmembrane</keyword>
<dbReference type="RefSeq" id="WP_122980639.1">
    <property type="nucleotide sequence ID" value="NZ_BOMX01000004.1"/>
</dbReference>
<dbReference type="InterPro" id="IPR003660">
    <property type="entry name" value="HAMP_dom"/>
</dbReference>
<protein>
    <submittedName>
        <fullName evidence="8">Methyl-accepting chemotaxis protein (MCP) signaling protein</fullName>
    </submittedName>
</protein>
<dbReference type="Gene3D" id="1.10.287.950">
    <property type="entry name" value="Methyl-accepting chemotaxis protein"/>
    <property type="match status" value="1"/>
</dbReference>
<dbReference type="AlphaFoldDB" id="A0A561WME5"/>
<dbReference type="SUPFAM" id="SSF58104">
    <property type="entry name" value="Methyl-accepting chemotaxis protein (MCP) signaling domain"/>
    <property type="match status" value="1"/>
</dbReference>
<evidence type="ECO:0000256" key="2">
    <source>
        <dbReference type="ARBA" id="ARBA00022989"/>
    </source>
</evidence>
<sequence length="305" mass="32012">MKRLAERRPAAAGTDTELQEYRQAVEEVLSVLLRLQQGDLEARVPALRGPEPVQRLRDAFNDVIDVNDAFIREAVASLTAASHGEYYRRFLSRGLPGAYGEAADSINAAREHMSETAAAVARGTRKRLELADRVQEVAEQVAAASTELGASSDTLSTSARQAVDRVEGAVRTVQSLEASSAEIHKAVVLIKHIAAQTRLLALNATIEAARAADAGRGFAVVASEVKALADEVNRSSDDIASQVATAQGSAHNAAEVIHTIANVIAEMEQQVAGVAAAANGGTAGEAGLSQMAETLRGEIAKLADS</sequence>
<name>A0A561WME5_ACTTI</name>
<keyword evidence="2" id="KW-1133">Transmembrane helix</keyword>
<reference evidence="8 9" key="1">
    <citation type="submission" date="2019-06" db="EMBL/GenBank/DDBJ databases">
        <title>Sequencing the genomes of 1000 actinobacteria strains.</title>
        <authorList>
            <person name="Klenk H.-P."/>
        </authorList>
    </citation>
    <scope>NUCLEOTIDE SEQUENCE [LARGE SCALE GENOMIC DNA]</scope>
    <source>
        <strain evidence="8 9">DSM 43866</strain>
    </source>
</reference>
<evidence type="ECO:0000313" key="9">
    <source>
        <dbReference type="Proteomes" id="UP000320239"/>
    </source>
</evidence>